<dbReference type="GO" id="GO:0006313">
    <property type="term" value="P:DNA transposition"/>
    <property type="evidence" value="ECO:0007669"/>
    <property type="project" value="InterPro"/>
</dbReference>
<feature type="region of interest" description="Disordered" evidence="1">
    <location>
        <begin position="158"/>
        <end position="224"/>
    </location>
</feature>
<dbReference type="GO" id="GO:0004803">
    <property type="term" value="F:transposase activity"/>
    <property type="evidence" value="ECO:0007669"/>
    <property type="project" value="InterPro"/>
</dbReference>
<dbReference type="Pfam" id="PF01609">
    <property type="entry name" value="DDE_Tnp_1"/>
    <property type="match status" value="1"/>
</dbReference>
<gene>
    <name evidence="4" type="ORF">DVS81_02150</name>
</gene>
<protein>
    <submittedName>
        <fullName evidence="4">IS5/IS1182 family transposase</fullName>
    </submittedName>
</protein>
<dbReference type="Pfam" id="PF05598">
    <property type="entry name" value="DUF772"/>
    <property type="match status" value="1"/>
</dbReference>
<dbReference type="EMBL" id="QPGA01000002">
    <property type="protein sequence ID" value="RDE52056.1"/>
    <property type="molecule type" value="Genomic_DNA"/>
</dbReference>
<dbReference type="GO" id="GO:0003677">
    <property type="term" value="F:DNA binding"/>
    <property type="evidence" value="ECO:0007669"/>
    <property type="project" value="InterPro"/>
</dbReference>
<evidence type="ECO:0000256" key="1">
    <source>
        <dbReference type="SAM" id="MobiDB-lite"/>
    </source>
</evidence>
<evidence type="ECO:0000313" key="5">
    <source>
        <dbReference type="Proteomes" id="UP000253831"/>
    </source>
</evidence>
<evidence type="ECO:0000313" key="4">
    <source>
        <dbReference type="EMBL" id="RDE52056.1"/>
    </source>
</evidence>
<feature type="domain" description="Transposase InsH N-terminal" evidence="3">
    <location>
        <begin position="33"/>
        <end position="117"/>
    </location>
</feature>
<proteinExistence type="predicted"/>
<feature type="domain" description="Transposase IS4-like" evidence="2">
    <location>
        <begin position="249"/>
        <end position="384"/>
    </location>
</feature>
<sequence>MDTTQRELIMQRWNVIQHELLPELRVEGPLTPKLEKVVHILEWVRIEEFTGSNWCGVGRPPVERAWLANAFVAKSVLGLNTTVGLIERLTIDRALRRICGFPLCKKLPSEATFSRAFDEFSQANLGQRVHEALVKAHLGDELIGHISRDGTAIEAREHPSRREAAVAEAVPAAQPSVLPKEESPSEASAPVPETPPAAKKRGRPRRGETRPPAKESPMQRQRGQTLAQMLDEIPTACDRGTKCNAQGYKVSWNGYKLHLDTADCGVPIAALLSSASMHDSRAAIPLSLISAERVTNLYDVMDAAYCSTELREHCRSLGHVPLIDHNPRRGEKIEFAPAEAIRYNERTVAERSNARLKDEFGGNTIMVKGDAKVMAHLMFGILALTADQLMRLRE</sequence>
<evidence type="ECO:0000259" key="2">
    <source>
        <dbReference type="Pfam" id="PF01609"/>
    </source>
</evidence>
<dbReference type="PANTHER" id="PTHR35604:SF2">
    <property type="entry name" value="TRANSPOSASE INSH FOR INSERTION SEQUENCE ELEMENT IS5A-RELATED"/>
    <property type="match status" value="1"/>
</dbReference>
<dbReference type="PANTHER" id="PTHR35604">
    <property type="entry name" value="TRANSPOSASE INSH FOR INSERTION SEQUENCE ELEMENT IS5A-RELATED"/>
    <property type="match status" value="1"/>
</dbReference>
<reference evidence="4 5" key="1">
    <citation type="submission" date="2018-05" db="EMBL/GenBank/DDBJ databases">
        <title>Integrated omic analyses show evidence that a Ca. Accumulibacter phosphatis strain performs denitrification under micro-aerobic conditions.</title>
        <authorList>
            <person name="Camejo P.Y."/>
            <person name="Katherine M.D."/>
            <person name="Daniel N.R."/>
        </authorList>
    </citation>
    <scope>NUCLEOTIDE SEQUENCE [LARGE SCALE GENOMIC DNA]</scope>
    <source>
        <strain evidence="4">UW-LDO-IC</strain>
    </source>
</reference>
<evidence type="ECO:0000259" key="3">
    <source>
        <dbReference type="Pfam" id="PF05598"/>
    </source>
</evidence>
<comment type="caution">
    <text evidence="4">The sequence shown here is derived from an EMBL/GenBank/DDBJ whole genome shotgun (WGS) entry which is preliminary data.</text>
</comment>
<accession>A0A369XTC3</accession>
<feature type="compositionally biased region" description="Low complexity" evidence="1">
    <location>
        <begin position="166"/>
        <end position="177"/>
    </location>
</feature>
<dbReference type="AlphaFoldDB" id="A0A369XTC3"/>
<dbReference type="Proteomes" id="UP000253831">
    <property type="component" value="Unassembled WGS sequence"/>
</dbReference>
<name>A0A369XTC3_9PROT</name>
<organism evidence="4 5">
    <name type="scientific">Candidatus Accumulibacter meliphilus</name>
    <dbReference type="NCBI Taxonomy" id="2211374"/>
    <lineage>
        <taxon>Bacteria</taxon>
        <taxon>Pseudomonadati</taxon>
        <taxon>Pseudomonadota</taxon>
        <taxon>Betaproteobacteria</taxon>
        <taxon>Candidatus Accumulibacter</taxon>
    </lineage>
</organism>
<dbReference type="InterPro" id="IPR002559">
    <property type="entry name" value="Transposase_11"/>
</dbReference>
<dbReference type="InterPro" id="IPR008490">
    <property type="entry name" value="Transposase_InsH_N"/>
</dbReference>